<name>A0A502GED7_9GAMM</name>
<dbReference type="AlphaFoldDB" id="A0A502GED7"/>
<accession>A0A502GED7</accession>
<dbReference type="OrthoDB" id="7054624at2"/>
<evidence type="ECO:0000313" key="3">
    <source>
        <dbReference type="Proteomes" id="UP000317663"/>
    </source>
</evidence>
<proteinExistence type="predicted"/>
<protein>
    <submittedName>
        <fullName evidence="2">Uncharacterized protein</fullName>
    </submittedName>
</protein>
<dbReference type="InterPro" id="IPR043129">
    <property type="entry name" value="ATPase_NBD"/>
</dbReference>
<sequence>MNTPVYAGLSIGSDNIAIVVESEKEGKVVLHTMPMVALRLSNKDHGMFMARFKTTYITVGNSIYIMGKEAFNLAGVFPKAEQVRPIVNGLINAEEPDSLELLRAFIQKLLYKLPDTVKVTNVIYTIPPASIDPSIDSSYHRKVVEHILESLNLKYEAVYSVHASAYTLLQNEDMTGIVVESGYNVTSICFSYLDIPAVIFSIPFGTKRLEDAVGRNLQINVREVRKLLTNYSSVADTLSMSQSLAVQSGLSQFCDEFLEHLDSALVGQRDSIMVYDDSVKLALTGGAFNNLTIRDTLSEGISSIIRNRSLNKIKDVVVSQTPLWSAVSGAFMVSSIAQPEAEEVVVETLQSVSLVEDSNDSPLVDAEVKPFELNIVSEAEEKHIEAEAHTLLPVAAEPVSIEVANSEVQVQPEVQEPAETVTKPKAAKAS</sequence>
<evidence type="ECO:0000313" key="2">
    <source>
        <dbReference type="EMBL" id="TPG60101.1"/>
    </source>
</evidence>
<feature type="region of interest" description="Disordered" evidence="1">
    <location>
        <begin position="410"/>
        <end position="430"/>
    </location>
</feature>
<dbReference type="Gene3D" id="3.30.420.40">
    <property type="match status" value="1"/>
</dbReference>
<dbReference type="SUPFAM" id="SSF53067">
    <property type="entry name" value="Actin-like ATPase domain"/>
    <property type="match status" value="1"/>
</dbReference>
<keyword evidence="3" id="KW-1185">Reference proteome</keyword>
<reference evidence="2 3" key="1">
    <citation type="journal article" date="2019" name="Environ. Microbiol.">
        <title>Species interactions and distinct microbial communities in high Arctic permafrost affected cryosols are associated with the CH4 and CO2 gas fluxes.</title>
        <authorList>
            <person name="Altshuler I."/>
            <person name="Hamel J."/>
            <person name="Turney S."/>
            <person name="Magnuson E."/>
            <person name="Levesque R."/>
            <person name="Greer C."/>
            <person name="Whyte L.G."/>
        </authorList>
    </citation>
    <scope>NUCLEOTIDE SEQUENCE [LARGE SCALE GENOMIC DNA]</scope>
    <source>
        <strain evidence="2 3">E4</strain>
    </source>
</reference>
<dbReference type="InterPro" id="IPR057363">
    <property type="entry name" value="Volactin"/>
</dbReference>
<evidence type="ECO:0000256" key="1">
    <source>
        <dbReference type="SAM" id="MobiDB-lite"/>
    </source>
</evidence>
<dbReference type="EMBL" id="RCZD01000008">
    <property type="protein sequence ID" value="TPG60101.1"/>
    <property type="molecule type" value="Genomic_DNA"/>
</dbReference>
<comment type="caution">
    <text evidence="2">The sequence shown here is derived from an EMBL/GenBank/DDBJ whole genome shotgun (WGS) entry which is preliminary data.</text>
</comment>
<dbReference type="RefSeq" id="WP_140473828.1">
    <property type="nucleotide sequence ID" value="NZ_RCZD01000008.1"/>
</dbReference>
<dbReference type="Proteomes" id="UP000317663">
    <property type="component" value="Unassembled WGS sequence"/>
</dbReference>
<organism evidence="2 3">
    <name type="scientific">Ewingella americana</name>
    <dbReference type="NCBI Taxonomy" id="41202"/>
    <lineage>
        <taxon>Bacteria</taxon>
        <taxon>Pseudomonadati</taxon>
        <taxon>Pseudomonadota</taxon>
        <taxon>Gammaproteobacteria</taxon>
        <taxon>Enterobacterales</taxon>
        <taxon>Yersiniaceae</taxon>
        <taxon>Ewingella</taxon>
    </lineage>
</organism>
<gene>
    <name evidence="2" type="ORF">EAH77_16160</name>
</gene>
<dbReference type="Pfam" id="PF25216">
    <property type="entry name" value="Volactin"/>
    <property type="match status" value="1"/>
</dbReference>